<protein>
    <submittedName>
        <fullName evidence="1">Uncharacterized protein</fullName>
    </submittedName>
</protein>
<proteinExistence type="predicted"/>
<dbReference type="HOGENOM" id="CLU_2711685_0_0_1"/>
<name>A0A0C9ZY39_9AGAM</name>
<feature type="non-terminal residue" evidence="1">
    <location>
        <position position="73"/>
    </location>
</feature>
<reference evidence="2" key="2">
    <citation type="submission" date="2015-01" db="EMBL/GenBank/DDBJ databases">
        <title>Evolutionary Origins and Diversification of the Mycorrhizal Mutualists.</title>
        <authorList>
            <consortium name="DOE Joint Genome Institute"/>
            <consortium name="Mycorrhizal Genomics Consortium"/>
            <person name="Kohler A."/>
            <person name="Kuo A."/>
            <person name="Nagy L.G."/>
            <person name="Floudas D."/>
            <person name="Copeland A."/>
            <person name="Barry K.W."/>
            <person name="Cichocki N."/>
            <person name="Veneault-Fourrey C."/>
            <person name="LaButti K."/>
            <person name="Lindquist E.A."/>
            <person name="Lipzen A."/>
            <person name="Lundell T."/>
            <person name="Morin E."/>
            <person name="Murat C."/>
            <person name="Riley R."/>
            <person name="Ohm R."/>
            <person name="Sun H."/>
            <person name="Tunlid A."/>
            <person name="Henrissat B."/>
            <person name="Grigoriev I.V."/>
            <person name="Hibbett D.S."/>
            <person name="Martin F."/>
        </authorList>
    </citation>
    <scope>NUCLEOTIDE SEQUENCE [LARGE SCALE GENOMIC DNA]</scope>
    <source>
        <strain evidence="2">441</strain>
    </source>
</reference>
<evidence type="ECO:0000313" key="1">
    <source>
        <dbReference type="EMBL" id="KIK24603.1"/>
    </source>
</evidence>
<dbReference type="AlphaFoldDB" id="A0A0C9ZY39"/>
<organism evidence="1 2">
    <name type="scientific">Pisolithus microcarpus 441</name>
    <dbReference type="NCBI Taxonomy" id="765257"/>
    <lineage>
        <taxon>Eukaryota</taxon>
        <taxon>Fungi</taxon>
        <taxon>Dikarya</taxon>
        <taxon>Basidiomycota</taxon>
        <taxon>Agaricomycotina</taxon>
        <taxon>Agaricomycetes</taxon>
        <taxon>Agaricomycetidae</taxon>
        <taxon>Boletales</taxon>
        <taxon>Sclerodermatineae</taxon>
        <taxon>Pisolithaceae</taxon>
        <taxon>Pisolithus</taxon>
    </lineage>
</organism>
<evidence type="ECO:0000313" key="2">
    <source>
        <dbReference type="Proteomes" id="UP000054018"/>
    </source>
</evidence>
<reference evidence="1 2" key="1">
    <citation type="submission" date="2014-04" db="EMBL/GenBank/DDBJ databases">
        <authorList>
            <consortium name="DOE Joint Genome Institute"/>
            <person name="Kuo A."/>
            <person name="Kohler A."/>
            <person name="Costa M.D."/>
            <person name="Nagy L.G."/>
            <person name="Floudas D."/>
            <person name="Copeland A."/>
            <person name="Barry K.W."/>
            <person name="Cichocki N."/>
            <person name="Veneault-Fourrey C."/>
            <person name="LaButti K."/>
            <person name="Lindquist E.A."/>
            <person name="Lipzen A."/>
            <person name="Lundell T."/>
            <person name="Morin E."/>
            <person name="Murat C."/>
            <person name="Sun H."/>
            <person name="Tunlid A."/>
            <person name="Henrissat B."/>
            <person name="Grigoriev I.V."/>
            <person name="Hibbett D.S."/>
            <person name="Martin F."/>
            <person name="Nordberg H.P."/>
            <person name="Cantor M.N."/>
            <person name="Hua S.X."/>
        </authorList>
    </citation>
    <scope>NUCLEOTIDE SEQUENCE [LARGE SCALE GENOMIC DNA]</scope>
    <source>
        <strain evidence="1 2">441</strain>
    </source>
</reference>
<dbReference type="Proteomes" id="UP000054018">
    <property type="component" value="Unassembled WGS sequence"/>
</dbReference>
<gene>
    <name evidence="1" type="ORF">PISMIDRAFT_678220</name>
</gene>
<sequence>MTVVSKRCFTTVWWWGREREVREGEGYLDSRDSRYTSEMRRQTRSGLAVTASSYMYQGGRCREKCKGDCQDII</sequence>
<dbReference type="EMBL" id="KN833715">
    <property type="protein sequence ID" value="KIK24603.1"/>
    <property type="molecule type" value="Genomic_DNA"/>
</dbReference>
<keyword evidence="2" id="KW-1185">Reference proteome</keyword>
<accession>A0A0C9ZY39</accession>